<accession>A0A0G0JGS7</accession>
<protein>
    <submittedName>
        <fullName evidence="2">Uncharacterized protein</fullName>
    </submittedName>
</protein>
<comment type="caution">
    <text evidence="2">The sequence shown here is derived from an EMBL/GenBank/DDBJ whole genome shotgun (WGS) entry which is preliminary data.</text>
</comment>
<keyword evidence="1" id="KW-0472">Membrane</keyword>
<keyword evidence="1" id="KW-0812">Transmembrane</keyword>
<name>A0A0G0JGS7_9BACT</name>
<organism evidence="2 3">
    <name type="scientific">Candidatus Nomurabacteria bacterium GW2011_GWB1_37_5</name>
    <dbReference type="NCBI Taxonomy" id="1618742"/>
    <lineage>
        <taxon>Bacteria</taxon>
        <taxon>Candidatus Nomuraibacteriota</taxon>
    </lineage>
</organism>
<evidence type="ECO:0000313" key="3">
    <source>
        <dbReference type="Proteomes" id="UP000033876"/>
    </source>
</evidence>
<gene>
    <name evidence="2" type="ORF">US50_C0002G0019</name>
</gene>
<dbReference type="Proteomes" id="UP000033876">
    <property type="component" value="Unassembled WGS sequence"/>
</dbReference>
<sequence length="190" mass="21628">MENFNEIDNKNNIRKMITIIIGLVIVAIIIVIFYVANKNSKQTFNINEQIPSSGNTSLDLQQKKDLYSKDISTWNNYFWPGKINTKYPSNWQIEELEYKSAAQLELEQKTGIKKAGEIVGLKITPPTDNLNDVIFIGGRLVSCTDADQYAKNLCLKNRIQMPFYTASLNPDVLSALDLVYQNTILTEDEK</sequence>
<keyword evidence="1" id="KW-1133">Transmembrane helix</keyword>
<dbReference type="EMBL" id="LBTF01000002">
    <property type="protein sequence ID" value="KKQ35959.1"/>
    <property type="molecule type" value="Genomic_DNA"/>
</dbReference>
<evidence type="ECO:0000256" key="1">
    <source>
        <dbReference type="SAM" id="Phobius"/>
    </source>
</evidence>
<reference evidence="2 3" key="1">
    <citation type="journal article" date="2015" name="Nature">
        <title>rRNA introns, odd ribosomes, and small enigmatic genomes across a large radiation of phyla.</title>
        <authorList>
            <person name="Brown C.T."/>
            <person name="Hug L.A."/>
            <person name="Thomas B.C."/>
            <person name="Sharon I."/>
            <person name="Castelle C.J."/>
            <person name="Singh A."/>
            <person name="Wilkins M.J."/>
            <person name="Williams K.H."/>
            <person name="Banfield J.F."/>
        </authorList>
    </citation>
    <scope>NUCLEOTIDE SEQUENCE [LARGE SCALE GENOMIC DNA]</scope>
</reference>
<proteinExistence type="predicted"/>
<feature type="transmembrane region" description="Helical" evidence="1">
    <location>
        <begin position="16"/>
        <end position="36"/>
    </location>
</feature>
<evidence type="ECO:0000313" key="2">
    <source>
        <dbReference type="EMBL" id="KKQ35959.1"/>
    </source>
</evidence>
<dbReference type="AlphaFoldDB" id="A0A0G0JGS7"/>